<dbReference type="GO" id="GO:0005829">
    <property type="term" value="C:cytosol"/>
    <property type="evidence" value="ECO:0007669"/>
    <property type="project" value="TreeGrafter"/>
</dbReference>
<evidence type="ECO:0000256" key="3">
    <source>
        <dbReference type="ARBA" id="ARBA00012972"/>
    </source>
</evidence>
<evidence type="ECO:0000313" key="6">
    <source>
        <dbReference type="Proteomes" id="UP000177187"/>
    </source>
</evidence>
<dbReference type="InterPro" id="IPR016142">
    <property type="entry name" value="Citrate_synth-like_lrg_a-sub"/>
</dbReference>
<dbReference type="UniPathway" id="UPA00223"/>
<reference evidence="5 6" key="1">
    <citation type="journal article" date="2016" name="Nat. Commun.">
        <title>Thousands of microbial genomes shed light on interconnected biogeochemical processes in an aquifer system.</title>
        <authorList>
            <person name="Anantharaman K."/>
            <person name="Brown C.T."/>
            <person name="Hug L.A."/>
            <person name="Sharon I."/>
            <person name="Castelle C.J."/>
            <person name="Probst A.J."/>
            <person name="Thomas B.C."/>
            <person name="Singh A."/>
            <person name="Wilkins M.J."/>
            <person name="Karaoz U."/>
            <person name="Brodie E.L."/>
            <person name="Williams K.H."/>
            <person name="Hubbard S.S."/>
            <person name="Banfield J.F."/>
        </authorList>
    </citation>
    <scope>NUCLEOTIDE SEQUENCE [LARGE SCALE GENOMIC DNA]</scope>
</reference>
<evidence type="ECO:0000256" key="2">
    <source>
        <dbReference type="ARBA" id="ARBA00010566"/>
    </source>
</evidence>
<protein>
    <recommendedName>
        <fullName evidence="3">citrate synthase (unknown stereospecificity)</fullName>
        <ecNumber evidence="3">2.3.3.16</ecNumber>
    </recommendedName>
</protein>
<dbReference type="EMBL" id="MFAF01000016">
    <property type="protein sequence ID" value="OGD79066.1"/>
    <property type="molecule type" value="Genomic_DNA"/>
</dbReference>
<comment type="caution">
    <text evidence="5">The sequence shown here is derived from an EMBL/GenBank/DDBJ whole genome shotgun (WGS) entry which is preliminary data.</text>
</comment>
<proteinExistence type="inferred from homology"/>
<sequence length="258" mass="27322">MGEKWITKITRVEPNRLTLRGYALDELIGAVPFPSAAFLAVMGRLPVEAEARLFDALLTSSVDHGVTPPSTQVARTMASTGVPLVQAAAGGIATISDYHGGAIENAMRAFSGVPGDAGEIVESAKAAVKAARASKRVLFGFGHRYHNKDPRTQRLLSLARELGFHGRYCAYALALAEALSEDVGHKMPLNVDGAIAAILCELGFPPEVGNLVFALARLPGLIAHVHEERTAFKPMRKIVVEDCEYGGPVGKTAIPGDG</sequence>
<dbReference type="InterPro" id="IPR002020">
    <property type="entry name" value="Citrate_synthase"/>
</dbReference>
<comment type="similarity">
    <text evidence="2">Belongs to the citrate synthase family.</text>
</comment>
<dbReference type="Gene3D" id="1.10.580.10">
    <property type="entry name" value="Citrate Synthase, domain 1"/>
    <property type="match status" value="1"/>
</dbReference>
<dbReference type="PANTHER" id="PTHR11739">
    <property type="entry name" value="CITRATE SYNTHASE"/>
    <property type="match status" value="1"/>
</dbReference>
<organism evidence="5 6">
    <name type="scientific">Candidatus Coatesbacteria bacterium RBG_13_66_14</name>
    <dbReference type="NCBI Taxonomy" id="1817816"/>
    <lineage>
        <taxon>Bacteria</taxon>
        <taxon>Candidatus Coatesiibacteriota</taxon>
    </lineage>
</organism>
<dbReference type="EC" id="2.3.3.16" evidence="3"/>
<dbReference type="Pfam" id="PF00285">
    <property type="entry name" value="Citrate_synt"/>
    <property type="match status" value="1"/>
</dbReference>
<dbReference type="GO" id="GO:0005975">
    <property type="term" value="P:carbohydrate metabolic process"/>
    <property type="evidence" value="ECO:0007669"/>
    <property type="project" value="TreeGrafter"/>
</dbReference>
<dbReference type="AlphaFoldDB" id="A0A1F5FHH0"/>
<dbReference type="Gene3D" id="1.10.230.10">
    <property type="entry name" value="Cytochrome P450-Terp, domain 2"/>
    <property type="match status" value="1"/>
</dbReference>
<evidence type="ECO:0000256" key="1">
    <source>
        <dbReference type="ARBA" id="ARBA00005163"/>
    </source>
</evidence>
<comment type="pathway">
    <text evidence="1">Carbohydrate metabolism; tricarboxylic acid cycle.</text>
</comment>
<evidence type="ECO:0000256" key="4">
    <source>
        <dbReference type="ARBA" id="ARBA00022679"/>
    </source>
</evidence>
<dbReference type="GO" id="GO:0006099">
    <property type="term" value="P:tricarboxylic acid cycle"/>
    <property type="evidence" value="ECO:0007669"/>
    <property type="project" value="UniProtKB-UniPathway"/>
</dbReference>
<dbReference type="CDD" id="cd06100">
    <property type="entry name" value="CCL_ACL-C"/>
    <property type="match status" value="1"/>
</dbReference>
<dbReference type="PANTHER" id="PTHR11739:SF4">
    <property type="entry name" value="CITRATE SYNTHASE, PEROXISOMAL"/>
    <property type="match status" value="1"/>
</dbReference>
<name>A0A1F5FHH0_9BACT</name>
<gene>
    <name evidence="5" type="ORF">A2Y64_06675</name>
</gene>
<dbReference type="SUPFAM" id="SSF48256">
    <property type="entry name" value="Citrate synthase"/>
    <property type="match status" value="1"/>
</dbReference>
<dbReference type="Proteomes" id="UP000177187">
    <property type="component" value="Unassembled WGS sequence"/>
</dbReference>
<accession>A0A1F5FHH0</accession>
<evidence type="ECO:0000313" key="5">
    <source>
        <dbReference type="EMBL" id="OGD79066.1"/>
    </source>
</evidence>
<dbReference type="GO" id="GO:0036440">
    <property type="term" value="F:citrate synthase activity"/>
    <property type="evidence" value="ECO:0007669"/>
    <property type="project" value="UniProtKB-EC"/>
</dbReference>
<dbReference type="InterPro" id="IPR036969">
    <property type="entry name" value="Citrate_synthase_sf"/>
</dbReference>
<dbReference type="InterPro" id="IPR016143">
    <property type="entry name" value="Citrate_synth-like_sm_a-sub"/>
</dbReference>
<dbReference type="NCBIfam" id="NF004869">
    <property type="entry name" value="PRK06224.1-6"/>
    <property type="match status" value="1"/>
</dbReference>
<dbReference type="STRING" id="1817816.A2Y64_06675"/>
<keyword evidence="4" id="KW-0808">Transferase</keyword>